<dbReference type="Gene3D" id="3.30.160.100">
    <property type="entry name" value="Ribosome hibernation promotion factor-like"/>
    <property type="match status" value="1"/>
</dbReference>
<keyword evidence="2" id="KW-1185">Reference proteome</keyword>
<evidence type="ECO:0000313" key="1">
    <source>
        <dbReference type="EMBL" id="MDQ9169667.1"/>
    </source>
</evidence>
<dbReference type="RefSeq" id="WP_338435602.1">
    <property type="nucleotide sequence ID" value="NZ_JAUYVH010000002.1"/>
</dbReference>
<name>A0ABU1BL09_9BURK</name>
<evidence type="ECO:0000313" key="2">
    <source>
        <dbReference type="Proteomes" id="UP001225596"/>
    </source>
</evidence>
<dbReference type="Pfam" id="PF02482">
    <property type="entry name" value="Ribosomal_S30AE"/>
    <property type="match status" value="1"/>
</dbReference>
<gene>
    <name evidence="1" type="ORF">Q8A64_04500</name>
</gene>
<proteinExistence type="predicted"/>
<accession>A0ABU1BL09</accession>
<dbReference type="InterPro" id="IPR003489">
    <property type="entry name" value="RHF/RaiA"/>
</dbReference>
<protein>
    <submittedName>
        <fullName evidence="1">HPF/RaiA family ribosome-associated protein</fullName>
    </submittedName>
</protein>
<dbReference type="SUPFAM" id="SSF69754">
    <property type="entry name" value="Ribosome binding protein Y (YfiA homologue)"/>
    <property type="match status" value="1"/>
</dbReference>
<comment type="caution">
    <text evidence="1">The sequence shown here is derived from an EMBL/GenBank/DDBJ whole genome shotgun (WGS) entry which is preliminary data.</text>
</comment>
<dbReference type="InterPro" id="IPR036567">
    <property type="entry name" value="RHF-like"/>
</dbReference>
<sequence length="122" mass="14130">MKEVVMHIHMVSNEFWMTPSLREYLESRVRIAFSALRSRAVDISVRLRDLNGPKGGRDMMCQVTVAIPGQPEVVIKDVQENMYTAIDKAVKRAAYRATRIVMRRRAEVKKVSRVEFDEYGDQ</sequence>
<organism evidence="1 2">
    <name type="scientific">Keguizhuia sedimenti</name>
    <dbReference type="NCBI Taxonomy" id="3064264"/>
    <lineage>
        <taxon>Bacteria</taxon>
        <taxon>Pseudomonadati</taxon>
        <taxon>Pseudomonadota</taxon>
        <taxon>Betaproteobacteria</taxon>
        <taxon>Burkholderiales</taxon>
        <taxon>Oxalobacteraceae</taxon>
        <taxon>Keguizhuia</taxon>
    </lineage>
</organism>
<reference evidence="1 2" key="1">
    <citation type="submission" date="2023-08" db="EMBL/GenBank/DDBJ databases">
        <title>Oxalobacteraceae gen .nov., isolated from river sludge outside the plant.</title>
        <authorList>
            <person name="Zhao S.Y."/>
        </authorList>
    </citation>
    <scope>NUCLEOTIDE SEQUENCE [LARGE SCALE GENOMIC DNA]</scope>
    <source>
        <strain evidence="1 2">R-40</strain>
    </source>
</reference>
<dbReference type="EMBL" id="JAUYVH010000002">
    <property type="protein sequence ID" value="MDQ9169667.1"/>
    <property type="molecule type" value="Genomic_DNA"/>
</dbReference>
<dbReference type="Proteomes" id="UP001225596">
    <property type="component" value="Unassembled WGS sequence"/>
</dbReference>